<dbReference type="STRING" id="1618333.UR93_C0006G0035"/>
<keyword evidence="9" id="KW-0862">Zinc</keyword>
<feature type="transmembrane region" description="Helical" evidence="13">
    <location>
        <begin position="123"/>
        <end position="145"/>
    </location>
</feature>
<dbReference type="Proteomes" id="UP000034316">
    <property type="component" value="Unassembled WGS sequence"/>
</dbReference>
<comment type="caution">
    <text evidence="15">The sequence shown here is derived from an EMBL/GenBank/DDBJ whole genome shotgun (WGS) entry which is preliminary data.</text>
</comment>
<keyword evidence="10 13" id="KW-1133">Transmembrane helix</keyword>
<keyword evidence="12 13" id="KW-0472">Membrane</keyword>
<feature type="transmembrane region" description="Helical" evidence="13">
    <location>
        <begin position="6"/>
        <end position="26"/>
    </location>
</feature>
<organism evidence="15 16">
    <name type="scientific">Berkelbacteria bacterium GW2011_GWA2_35_9</name>
    <dbReference type="NCBI Taxonomy" id="1618333"/>
    <lineage>
        <taxon>Bacteria</taxon>
        <taxon>Candidatus Berkelbacteria</taxon>
    </lineage>
</organism>
<protein>
    <submittedName>
        <fullName evidence="15">Peptidase M50</fullName>
    </submittedName>
</protein>
<dbReference type="CDD" id="cd06158">
    <property type="entry name" value="S2P-M50_like_1"/>
    <property type="match status" value="1"/>
</dbReference>
<reference evidence="15 16" key="1">
    <citation type="journal article" date="2015" name="Nature">
        <title>rRNA introns, odd ribosomes, and small enigmatic genomes across a large radiation of phyla.</title>
        <authorList>
            <person name="Brown C.T."/>
            <person name="Hug L.A."/>
            <person name="Thomas B.C."/>
            <person name="Sharon I."/>
            <person name="Castelle C.J."/>
            <person name="Singh A."/>
            <person name="Wilkins M.J."/>
            <person name="Williams K.H."/>
            <person name="Banfield J.F."/>
        </authorList>
    </citation>
    <scope>NUCLEOTIDE SEQUENCE [LARGE SCALE GENOMIC DNA]</scope>
</reference>
<evidence type="ECO:0000256" key="1">
    <source>
        <dbReference type="ARBA" id="ARBA00001947"/>
    </source>
</evidence>
<evidence type="ECO:0000256" key="12">
    <source>
        <dbReference type="ARBA" id="ARBA00023136"/>
    </source>
</evidence>
<evidence type="ECO:0000256" key="6">
    <source>
        <dbReference type="ARBA" id="ARBA00022692"/>
    </source>
</evidence>
<evidence type="ECO:0000256" key="13">
    <source>
        <dbReference type="SAM" id="Phobius"/>
    </source>
</evidence>
<dbReference type="PANTHER" id="PTHR35864">
    <property type="entry name" value="ZINC METALLOPROTEASE MJ0611-RELATED"/>
    <property type="match status" value="1"/>
</dbReference>
<sequence length="206" mass="23237">MLLSLFQNPIIALSFIIALLIGLTIHEASHAISANKLGDDTAKLMGRASFNPLVHLDLFGTLFLFIVGFGWGKPVPVNPNKFKNPVRDEIIVSLTGPFSNILIALIFGLILRFFNQYFSVPLNLLLTIIIAINLRLAIFNLLPFPPLDGSKILQTFIPYNRYYQIQQYGTMLLFLIFIFGGTIFYYIITFPADFLFKLFVGTPPLF</sequence>
<keyword evidence="11" id="KW-0482">Metalloprotease</keyword>
<comment type="cofactor">
    <cofactor evidence="1">
        <name>Zn(2+)</name>
        <dbReference type="ChEBI" id="CHEBI:29105"/>
    </cofactor>
</comment>
<dbReference type="PANTHER" id="PTHR35864:SF1">
    <property type="entry name" value="ZINC METALLOPROTEASE YWHC-RELATED"/>
    <property type="match status" value="1"/>
</dbReference>
<dbReference type="GO" id="GO:0008237">
    <property type="term" value="F:metallopeptidase activity"/>
    <property type="evidence" value="ECO:0007669"/>
    <property type="project" value="UniProtKB-KW"/>
</dbReference>
<evidence type="ECO:0000256" key="11">
    <source>
        <dbReference type="ARBA" id="ARBA00023049"/>
    </source>
</evidence>
<comment type="similarity">
    <text evidence="3">Belongs to the peptidase M50B family.</text>
</comment>
<feature type="domain" description="Peptidase M50" evidence="14">
    <location>
        <begin position="125"/>
        <end position="161"/>
    </location>
</feature>
<evidence type="ECO:0000256" key="2">
    <source>
        <dbReference type="ARBA" id="ARBA00004651"/>
    </source>
</evidence>
<keyword evidence="8" id="KW-0378">Hydrolase</keyword>
<dbReference type="InterPro" id="IPR044537">
    <property type="entry name" value="Rip2-like"/>
</dbReference>
<comment type="subcellular location">
    <subcellularLocation>
        <location evidence="2">Cell membrane</location>
        <topology evidence="2">Multi-pass membrane protein</topology>
    </subcellularLocation>
</comment>
<dbReference type="GO" id="GO:0006508">
    <property type="term" value="P:proteolysis"/>
    <property type="evidence" value="ECO:0007669"/>
    <property type="project" value="UniProtKB-KW"/>
</dbReference>
<keyword evidence="7" id="KW-0479">Metal-binding</keyword>
<dbReference type="Pfam" id="PF02163">
    <property type="entry name" value="Peptidase_M50"/>
    <property type="match status" value="2"/>
</dbReference>
<evidence type="ECO:0000256" key="5">
    <source>
        <dbReference type="ARBA" id="ARBA00022670"/>
    </source>
</evidence>
<dbReference type="InterPro" id="IPR008915">
    <property type="entry name" value="Peptidase_M50"/>
</dbReference>
<evidence type="ECO:0000256" key="3">
    <source>
        <dbReference type="ARBA" id="ARBA00007931"/>
    </source>
</evidence>
<proteinExistence type="inferred from homology"/>
<dbReference type="EMBL" id="LBRB01000006">
    <property type="protein sequence ID" value="KKP88902.1"/>
    <property type="molecule type" value="Genomic_DNA"/>
</dbReference>
<keyword evidence="4" id="KW-1003">Cell membrane</keyword>
<evidence type="ECO:0000256" key="8">
    <source>
        <dbReference type="ARBA" id="ARBA00022801"/>
    </source>
</evidence>
<keyword evidence="6 13" id="KW-0812">Transmembrane</keyword>
<accession>A0A0G0GB04</accession>
<evidence type="ECO:0000256" key="7">
    <source>
        <dbReference type="ARBA" id="ARBA00022723"/>
    </source>
</evidence>
<evidence type="ECO:0000313" key="15">
    <source>
        <dbReference type="EMBL" id="KKP88902.1"/>
    </source>
</evidence>
<evidence type="ECO:0000256" key="10">
    <source>
        <dbReference type="ARBA" id="ARBA00022989"/>
    </source>
</evidence>
<evidence type="ECO:0000256" key="4">
    <source>
        <dbReference type="ARBA" id="ARBA00022475"/>
    </source>
</evidence>
<dbReference type="GO" id="GO:0005886">
    <property type="term" value="C:plasma membrane"/>
    <property type="evidence" value="ECO:0007669"/>
    <property type="project" value="UniProtKB-SubCell"/>
</dbReference>
<feature type="domain" description="Peptidase M50" evidence="14">
    <location>
        <begin position="15"/>
        <end position="114"/>
    </location>
</feature>
<feature type="transmembrane region" description="Helical" evidence="13">
    <location>
        <begin position="165"/>
        <end position="188"/>
    </location>
</feature>
<dbReference type="AlphaFoldDB" id="A0A0G0GB04"/>
<feature type="transmembrane region" description="Helical" evidence="13">
    <location>
        <begin position="91"/>
        <end position="111"/>
    </location>
</feature>
<dbReference type="GO" id="GO:0046872">
    <property type="term" value="F:metal ion binding"/>
    <property type="evidence" value="ECO:0007669"/>
    <property type="project" value="UniProtKB-KW"/>
</dbReference>
<dbReference type="InterPro" id="IPR052348">
    <property type="entry name" value="Metallopeptidase_M50B"/>
</dbReference>
<evidence type="ECO:0000313" key="16">
    <source>
        <dbReference type="Proteomes" id="UP000034316"/>
    </source>
</evidence>
<evidence type="ECO:0000256" key="9">
    <source>
        <dbReference type="ARBA" id="ARBA00022833"/>
    </source>
</evidence>
<gene>
    <name evidence="15" type="ORF">UR93_C0006G0035</name>
</gene>
<name>A0A0G0GB04_9BACT</name>
<feature type="transmembrane region" description="Helical" evidence="13">
    <location>
        <begin position="53"/>
        <end position="71"/>
    </location>
</feature>
<keyword evidence="5" id="KW-0645">Protease</keyword>
<evidence type="ECO:0000259" key="14">
    <source>
        <dbReference type="Pfam" id="PF02163"/>
    </source>
</evidence>